<dbReference type="GO" id="GO:0046464">
    <property type="term" value="P:acylglycerol catabolic process"/>
    <property type="evidence" value="ECO:0007669"/>
    <property type="project" value="TreeGrafter"/>
</dbReference>
<organism evidence="2 3">
    <name type="scientific">Trichococcus palustris</name>
    <dbReference type="NCBI Taxonomy" id="140314"/>
    <lineage>
        <taxon>Bacteria</taxon>
        <taxon>Bacillati</taxon>
        <taxon>Bacillota</taxon>
        <taxon>Bacilli</taxon>
        <taxon>Lactobacillales</taxon>
        <taxon>Carnobacteriaceae</taxon>
        <taxon>Trichococcus</taxon>
    </lineage>
</organism>
<dbReference type="Proteomes" id="UP000242754">
    <property type="component" value="Unassembled WGS sequence"/>
</dbReference>
<evidence type="ECO:0000259" key="1">
    <source>
        <dbReference type="Pfam" id="PF12146"/>
    </source>
</evidence>
<dbReference type="RefSeq" id="WP_087033920.1">
    <property type="nucleotide sequence ID" value="NZ_FJNE01000008.1"/>
</dbReference>
<dbReference type="GO" id="GO:0016020">
    <property type="term" value="C:membrane"/>
    <property type="evidence" value="ECO:0007669"/>
    <property type="project" value="TreeGrafter"/>
</dbReference>
<dbReference type="STRING" id="140314.SAMN04488076_10771"/>
<dbReference type="Pfam" id="PF12146">
    <property type="entry name" value="Hydrolase_4"/>
    <property type="match status" value="1"/>
</dbReference>
<keyword evidence="2" id="KW-0378">Hydrolase</keyword>
<dbReference type="InterPro" id="IPR022742">
    <property type="entry name" value="Hydrolase_4"/>
</dbReference>
<proteinExistence type="predicted"/>
<accession>A0A143YVL5</accession>
<dbReference type="Gene3D" id="3.40.50.1820">
    <property type="entry name" value="alpha/beta hydrolase"/>
    <property type="match status" value="1"/>
</dbReference>
<sequence>MASVKQKLYCKKGYNRIYGEAHIPDDAKGPFPTVIYAHGLGNNMQPYPMERLVEQGVAVYCFDFCGGSFSSRSDGESIEMSAMTEVDDLNAVIDTLKKQDFVDEKNLFLCGMSQGGYVSTMLASQRPTEIRGLILLCPAYVIQYQFKDQFKRKEHIPAIFLFSNMTIGRRYVEDIWEIDIYNQMEKYPNDVLIFHGDADELVPLSFSERATVCFPAAELVVLHGESHMLTWRYEDNFFRMTMDYIKKHLKN</sequence>
<dbReference type="EMBL" id="FJNE01000008">
    <property type="protein sequence ID" value="CZQ99405.1"/>
    <property type="molecule type" value="Genomic_DNA"/>
</dbReference>
<dbReference type="PANTHER" id="PTHR43798">
    <property type="entry name" value="MONOACYLGLYCEROL LIPASE"/>
    <property type="match status" value="1"/>
</dbReference>
<protein>
    <submittedName>
        <fullName evidence="2">Alpha/beta hydrolase fold-1</fullName>
    </submittedName>
</protein>
<dbReference type="InterPro" id="IPR029058">
    <property type="entry name" value="AB_hydrolase_fold"/>
</dbReference>
<name>A0A143YVL5_9LACT</name>
<gene>
    <name evidence="2" type="ORF">Tpal_2367</name>
</gene>
<dbReference type="SUPFAM" id="SSF53474">
    <property type="entry name" value="alpha/beta-Hydrolases"/>
    <property type="match status" value="1"/>
</dbReference>
<dbReference type="InterPro" id="IPR050266">
    <property type="entry name" value="AB_hydrolase_sf"/>
</dbReference>
<dbReference type="OrthoDB" id="9780269at2"/>
<evidence type="ECO:0000313" key="2">
    <source>
        <dbReference type="EMBL" id="CZQ99405.1"/>
    </source>
</evidence>
<dbReference type="GO" id="GO:0047372">
    <property type="term" value="F:monoacylglycerol lipase activity"/>
    <property type="evidence" value="ECO:0007669"/>
    <property type="project" value="TreeGrafter"/>
</dbReference>
<dbReference type="AlphaFoldDB" id="A0A143YVL5"/>
<evidence type="ECO:0000313" key="3">
    <source>
        <dbReference type="Proteomes" id="UP000242754"/>
    </source>
</evidence>
<feature type="domain" description="Serine aminopeptidase S33" evidence="1">
    <location>
        <begin position="32"/>
        <end position="146"/>
    </location>
</feature>
<reference evidence="2 3" key="1">
    <citation type="submission" date="2016-02" db="EMBL/GenBank/DDBJ databases">
        <authorList>
            <person name="Wen L."/>
            <person name="He K."/>
            <person name="Yang H."/>
        </authorList>
    </citation>
    <scope>NUCLEOTIDE SEQUENCE [LARGE SCALE GENOMIC DNA]</scope>
    <source>
        <strain evidence="2">Trichococcus palustris</strain>
    </source>
</reference>
<keyword evidence="3" id="KW-1185">Reference proteome</keyword>
<dbReference type="PANTHER" id="PTHR43798:SF5">
    <property type="entry name" value="MONOACYLGLYCEROL LIPASE ABHD6"/>
    <property type="match status" value="1"/>
</dbReference>